<evidence type="ECO:0000256" key="2">
    <source>
        <dbReference type="ARBA" id="ARBA00022771"/>
    </source>
</evidence>
<evidence type="ECO:0000256" key="1">
    <source>
        <dbReference type="ARBA" id="ARBA00022723"/>
    </source>
</evidence>
<evidence type="ECO:0000256" key="5">
    <source>
        <dbReference type="SAM" id="MobiDB-lite"/>
    </source>
</evidence>
<dbReference type="OrthoDB" id="9811543at2"/>
<dbReference type="GO" id="GO:0008270">
    <property type="term" value="F:zinc ion binding"/>
    <property type="evidence" value="ECO:0007669"/>
    <property type="project" value="UniProtKB-KW"/>
</dbReference>
<feature type="compositionally biased region" description="Basic and acidic residues" evidence="5">
    <location>
        <begin position="206"/>
        <end position="217"/>
    </location>
</feature>
<dbReference type="PANTHER" id="PTHR33823:SF4">
    <property type="entry name" value="GENERAL STRESS PROTEIN 16O"/>
    <property type="match status" value="1"/>
</dbReference>
<feature type="compositionally biased region" description="Basic residues" evidence="5">
    <location>
        <begin position="35"/>
        <end position="46"/>
    </location>
</feature>
<dbReference type="STRING" id="1184151.AW736_01495"/>
<evidence type="ECO:0000313" key="7">
    <source>
        <dbReference type="EMBL" id="OAM91742.1"/>
    </source>
</evidence>
<dbReference type="PROSITE" id="PS51128">
    <property type="entry name" value="ZF_DKSA_2"/>
    <property type="match status" value="1"/>
</dbReference>
<dbReference type="Gene3D" id="1.20.120.910">
    <property type="entry name" value="DksA, coiled-coil domain"/>
    <property type="match status" value="1"/>
</dbReference>
<protein>
    <recommendedName>
        <fullName evidence="6">Zinc finger DksA/TraR C4-type domain-containing protein</fullName>
    </recommendedName>
</protein>
<feature type="region of interest" description="Disordered" evidence="5">
    <location>
        <begin position="1"/>
        <end position="224"/>
    </location>
</feature>
<feature type="compositionally biased region" description="Basic residues" evidence="5">
    <location>
        <begin position="99"/>
        <end position="112"/>
    </location>
</feature>
<sequence length="453" mass="48042">MAKPKKKPAPAKKNTSKKSVEKKAPAGKKSPGKTTPKKTAAKHSSPKKTTAGKHQASKKAGARKIPAKKSAGKKVGKPAKKPTAKKSAPKKTPVSAKKMLSKKNSSKKKAAKKSVTNRTTSSSKKPATKKVAPPSKPSAPKAAKSTSKTQAPVPSKKKTTPAQAADDSNARKIPKQPVPPKDDAVSAKPGKKSVEAKPAATPSAKSEAKAHARDLLRSRILGNKKPGKPIAFSLEEVREIAKSAAPAAAAEGAAKPVASARKAVPVDFNQPAAPSHVKAASLADIFGFNPKQQQKAAYEDPADIPEKFRRYYKLLIDLRQSLTEGLSLHTEETLKRSNKDDAGDLSSYGQHMADAGTDTFDRDFALSMVASEQEALSEIDAAIKRIKDGTYGTCEVTGKPIAKERLLAVPFTRYSAEAQKDIEKNRMRVRTAAGLFGELGGDEVGRSDDGDDE</sequence>
<evidence type="ECO:0000256" key="4">
    <source>
        <dbReference type="PROSITE-ProRule" id="PRU00510"/>
    </source>
</evidence>
<dbReference type="InterPro" id="IPR037187">
    <property type="entry name" value="DnaK_N"/>
</dbReference>
<feature type="compositionally biased region" description="Basic residues" evidence="5">
    <location>
        <begin position="1"/>
        <end position="16"/>
    </location>
</feature>
<dbReference type="SUPFAM" id="SSF57716">
    <property type="entry name" value="Glucocorticoid receptor-like (DNA-binding domain)"/>
    <property type="match status" value="1"/>
</dbReference>
<comment type="caution">
    <text evidence="7">The sequence shown here is derived from an EMBL/GenBank/DDBJ whole genome shotgun (WGS) entry which is preliminary data.</text>
</comment>
<dbReference type="EMBL" id="LRRQ01000015">
    <property type="protein sequence ID" value="OAM91742.1"/>
    <property type="molecule type" value="Genomic_DNA"/>
</dbReference>
<feature type="zinc finger region" description="dksA C4-type" evidence="4">
    <location>
        <begin position="394"/>
        <end position="418"/>
    </location>
</feature>
<evidence type="ECO:0000259" key="6">
    <source>
        <dbReference type="Pfam" id="PF01258"/>
    </source>
</evidence>
<feature type="compositionally biased region" description="Basic residues" evidence="5">
    <location>
        <begin position="55"/>
        <end position="89"/>
    </location>
</feature>
<keyword evidence="8" id="KW-1185">Reference proteome</keyword>
<accession>A0A178IPM6</accession>
<name>A0A178IPM6_9BACT</name>
<reference evidence="7 8" key="1">
    <citation type="submission" date="2016-01" db="EMBL/GenBank/DDBJ databases">
        <title>High potential of lignocellulose degradation of a new Verrucomicrobia species.</title>
        <authorList>
            <person name="Wang Y."/>
            <person name="Shi Y."/>
            <person name="Qiu Z."/>
            <person name="Liu S."/>
            <person name="Yang H."/>
        </authorList>
    </citation>
    <scope>NUCLEOTIDE SEQUENCE [LARGE SCALE GENOMIC DNA]</scope>
    <source>
        <strain evidence="7 8">TSB47</strain>
    </source>
</reference>
<gene>
    <name evidence="7" type="ORF">AW736_01495</name>
</gene>
<dbReference type="InterPro" id="IPR000962">
    <property type="entry name" value="Znf_DskA_TraR"/>
</dbReference>
<dbReference type="PANTHER" id="PTHR33823">
    <property type="entry name" value="RNA POLYMERASE-BINDING TRANSCRIPTION FACTOR DKSA-RELATED"/>
    <property type="match status" value="1"/>
</dbReference>
<keyword evidence="2" id="KW-0863">Zinc-finger</keyword>
<evidence type="ECO:0000256" key="3">
    <source>
        <dbReference type="ARBA" id="ARBA00022833"/>
    </source>
</evidence>
<dbReference type="InterPro" id="IPR020458">
    <property type="entry name" value="Znf_DskA_TraR_CS"/>
</dbReference>
<dbReference type="SUPFAM" id="SSF109635">
    <property type="entry name" value="DnaK suppressor protein DksA, alpha-hairpin domain"/>
    <property type="match status" value="1"/>
</dbReference>
<feature type="compositionally biased region" description="Low complexity" evidence="5">
    <location>
        <begin position="119"/>
        <end position="149"/>
    </location>
</feature>
<evidence type="ECO:0000313" key="8">
    <source>
        <dbReference type="Proteomes" id="UP000078486"/>
    </source>
</evidence>
<dbReference type="PROSITE" id="PS01102">
    <property type="entry name" value="ZF_DKSA_1"/>
    <property type="match status" value="1"/>
</dbReference>
<feature type="domain" description="Zinc finger DksA/TraR C4-type" evidence="6">
    <location>
        <begin position="389"/>
        <end position="424"/>
    </location>
</feature>
<dbReference type="Proteomes" id="UP000078486">
    <property type="component" value="Unassembled WGS sequence"/>
</dbReference>
<keyword evidence="1" id="KW-0479">Metal-binding</keyword>
<proteinExistence type="predicted"/>
<dbReference type="AlphaFoldDB" id="A0A178IPM6"/>
<dbReference type="Pfam" id="PF01258">
    <property type="entry name" value="zf-dskA_traR"/>
    <property type="match status" value="1"/>
</dbReference>
<keyword evidence="3" id="KW-0862">Zinc</keyword>
<organism evidence="7 8">
    <name type="scientific">Termitidicoccus mucosus</name>
    <dbReference type="NCBI Taxonomy" id="1184151"/>
    <lineage>
        <taxon>Bacteria</taxon>
        <taxon>Pseudomonadati</taxon>
        <taxon>Verrucomicrobiota</taxon>
        <taxon>Opitutia</taxon>
        <taxon>Opitutales</taxon>
        <taxon>Opitutaceae</taxon>
        <taxon>Termitidicoccus</taxon>
    </lineage>
</organism>